<accession>W1PV82</accession>
<evidence type="ECO:0000313" key="3">
    <source>
        <dbReference type="Proteomes" id="UP000017836"/>
    </source>
</evidence>
<gene>
    <name evidence="2" type="ORF">AMTR_s00021p00129030</name>
</gene>
<organism evidence="2 3">
    <name type="scientific">Amborella trichopoda</name>
    <dbReference type="NCBI Taxonomy" id="13333"/>
    <lineage>
        <taxon>Eukaryota</taxon>
        <taxon>Viridiplantae</taxon>
        <taxon>Streptophyta</taxon>
        <taxon>Embryophyta</taxon>
        <taxon>Tracheophyta</taxon>
        <taxon>Spermatophyta</taxon>
        <taxon>Magnoliopsida</taxon>
        <taxon>Amborellales</taxon>
        <taxon>Amborellaceae</taxon>
        <taxon>Amborella</taxon>
    </lineage>
</organism>
<proteinExistence type="predicted"/>
<feature type="compositionally biased region" description="Basic and acidic residues" evidence="1">
    <location>
        <begin position="1"/>
        <end position="16"/>
    </location>
</feature>
<feature type="compositionally biased region" description="Basic and acidic residues" evidence="1">
    <location>
        <begin position="35"/>
        <end position="49"/>
    </location>
</feature>
<evidence type="ECO:0000256" key="1">
    <source>
        <dbReference type="SAM" id="MobiDB-lite"/>
    </source>
</evidence>
<dbReference type="AlphaFoldDB" id="W1PV82"/>
<dbReference type="Proteomes" id="UP000017836">
    <property type="component" value="Unassembled WGS sequence"/>
</dbReference>
<dbReference type="Gramene" id="ERN13942">
    <property type="protein sequence ID" value="ERN13942"/>
    <property type="gene ID" value="AMTR_s00021p00129030"/>
</dbReference>
<evidence type="ECO:0000313" key="2">
    <source>
        <dbReference type="EMBL" id="ERN13942.1"/>
    </source>
</evidence>
<keyword evidence="3" id="KW-1185">Reference proteome</keyword>
<dbReference type="EMBL" id="KI392560">
    <property type="protein sequence ID" value="ERN13942.1"/>
    <property type="molecule type" value="Genomic_DNA"/>
</dbReference>
<dbReference type="HOGENOM" id="CLU_2609247_0_0_1"/>
<protein>
    <submittedName>
        <fullName evidence="2">Uncharacterized protein</fullName>
    </submittedName>
</protein>
<name>W1PV82_AMBTC</name>
<reference evidence="3" key="1">
    <citation type="journal article" date="2013" name="Science">
        <title>The Amborella genome and the evolution of flowering plants.</title>
        <authorList>
            <consortium name="Amborella Genome Project"/>
        </authorList>
    </citation>
    <scope>NUCLEOTIDE SEQUENCE [LARGE SCALE GENOMIC DNA]</scope>
</reference>
<sequence length="79" mass="8615">MPKRELRTGEQKEGPRPPEPAEGEKVTAMPMHSSSYEREAKEFDKQHEGGILEAVGETVLGIAQTAKELITGGGPEQKK</sequence>
<feature type="region of interest" description="Disordered" evidence="1">
    <location>
        <begin position="1"/>
        <end position="49"/>
    </location>
</feature>